<name>A0A164QFM3_9AGAM</name>
<keyword evidence="2" id="KW-1185">Reference proteome</keyword>
<organism evidence="1 2">
    <name type="scientific">Sistotremastrum niveocremeum HHB9708</name>
    <dbReference type="NCBI Taxonomy" id="1314777"/>
    <lineage>
        <taxon>Eukaryota</taxon>
        <taxon>Fungi</taxon>
        <taxon>Dikarya</taxon>
        <taxon>Basidiomycota</taxon>
        <taxon>Agaricomycotina</taxon>
        <taxon>Agaricomycetes</taxon>
        <taxon>Sistotremastrales</taxon>
        <taxon>Sistotremastraceae</taxon>
        <taxon>Sertulicium</taxon>
        <taxon>Sertulicium niveocremeum</taxon>
    </lineage>
</organism>
<accession>A0A164QFM3</accession>
<dbReference type="EMBL" id="KV419426">
    <property type="protein sequence ID" value="KZS89611.1"/>
    <property type="molecule type" value="Genomic_DNA"/>
</dbReference>
<protein>
    <recommendedName>
        <fullName evidence="3">F-box domain-containing protein</fullName>
    </recommendedName>
</protein>
<dbReference type="AlphaFoldDB" id="A0A164QFM3"/>
<dbReference type="OrthoDB" id="3365698at2759"/>
<reference evidence="1 2" key="1">
    <citation type="journal article" date="2016" name="Mol. Biol. Evol.">
        <title>Comparative Genomics of Early-Diverging Mushroom-Forming Fungi Provides Insights into the Origins of Lignocellulose Decay Capabilities.</title>
        <authorList>
            <person name="Nagy L.G."/>
            <person name="Riley R."/>
            <person name="Tritt A."/>
            <person name="Adam C."/>
            <person name="Daum C."/>
            <person name="Floudas D."/>
            <person name="Sun H."/>
            <person name="Yadav J.S."/>
            <person name="Pangilinan J."/>
            <person name="Larsson K.H."/>
            <person name="Matsuura K."/>
            <person name="Barry K."/>
            <person name="Labutti K."/>
            <person name="Kuo R."/>
            <person name="Ohm R.A."/>
            <person name="Bhattacharya S.S."/>
            <person name="Shirouzu T."/>
            <person name="Yoshinaga Y."/>
            <person name="Martin F.M."/>
            <person name="Grigoriev I.V."/>
            <person name="Hibbett D.S."/>
        </authorList>
    </citation>
    <scope>NUCLEOTIDE SEQUENCE [LARGE SCALE GENOMIC DNA]</scope>
    <source>
        <strain evidence="1 2">HHB9708</strain>
    </source>
</reference>
<dbReference type="Proteomes" id="UP000076722">
    <property type="component" value="Unassembled WGS sequence"/>
</dbReference>
<evidence type="ECO:0000313" key="2">
    <source>
        <dbReference type="Proteomes" id="UP000076722"/>
    </source>
</evidence>
<evidence type="ECO:0008006" key="3">
    <source>
        <dbReference type="Google" id="ProtNLM"/>
    </source>
</evidence>
<gene>
    <name evidence="1" type="ORF">SISNIDRAFT_469131</name>
</gene>
<sequence length="491" mass="54743">MNGNLLSQTGLATNGHPLQTSVTELFDVVERTLDYARQLDAAQTTNLDAAAILNDAAIHLRSASSILARRSNMHRPIGRLPDELLIESFLSVLAALGDNRYIIDPCQWEYLLNVCSRWSAIIRAEARFWRSIDFRWNQITIERYLSFSQDSPLSLVLAISDMPLLQHKNLLLSNMGRAGDIKIINFDEEPDDCPHTKPSYVIETLPQSRASSINWPETKTGEDKLKSKRCPAELLVAAAPHLSNLLVICRHDTSWTHSLPPLQHLSRLTSVELRCCHLGNNWDRMFPASLRYLRTAYTGVPIYDDRKPGIDMVDIIRLMAHCPDLISLDIAEASINPAPTAFALREKGAVRALQLRRLNVPGMSASEWDLLLHHIEAPSLSESNQPGPSFRDNVPPVSPVFPAPYANSDVSQVDVEVVTIGEVAIRSSGTEEQAVTELRAYVNSTESKALNYGMQSLCVARLSLSCPQRHNSNCKGCWNPKPQGKVYETPR</sequence>
<evidence type="ECO:0000313" key="1">
    <source>
        <dbReference type="EMBL" id="KZS89611.1"/>
    </source>
</evidence>
<proteinExistence type="predicted"/>